<evidence type="ECO:0000259" key="7">
    <source>
        <dbReference type="PROSITE" id="PS51722"/>
    </source>
</evidence>
<dbReference type="CDD" id="cd04095">
    <property type="entry name" value="CysN_NoDQ_III"/>
    <property type="match status" value="1"/>
</dbReference>
<dbReference type="Gene3D" id="3.40.50.300">
    <property type="entry name" value="P-loop containing nucleotide triphosphate hydrolases"/>
    <property type="match status" value="1"/>
</dbReference>
<dbReference type="GO" id="GO:0006790">
    <property type="term" value="P:sulfur compound metabolic process"/>
    <property type="evidence" value="ECO:0007669"/>
    <property type="project" value="InterPro"/>
</dbReference>
<gene>
    <name evidence="8" type="primary">cysN</name>
    <name evidence="8" type="ordered locus">KSE_19840</name>
</gene>
<dbReference type="eggNOG" id="COG2895">
    <property type="taxonomic scope" value="Bacteria"/>
</dbReference>
<sequence>MSTTEEATATSLLRFATAGSVDDGKSTLVGRLLHDSKSVLADQLEAVEHASRRRGQQAPDLALLTDGLRAEREQGITIDVAYRYFATARRRFILADTPGHVQYTRNMVTGASTAELAVVLVDARNGVVEQTRRHAAVAALLRVPHVVLAVNKMDLVDYAEPVFAAIAAEFTAYAASLGVKDVVAVPISALAGDNVVEPSAHMDWYGGPTLLEHLETVPVGTDPSAEPARFPVQYVIRPQSEEHHDYRGYAGQLASGVLRVGDAVTVLPSGHTSTVAAIDALGVPTELAWAPQSVTVRLADDIDISRGDLIAAAPLPVPTKDIEATVCHLSERPLHVGAKVLLKHTTRTVRALVKEISYRIDIDSLEQRSGAEGLNVNDIGHVVLRTAEPLALDDYTENRRTGSFILIDPSDGTTLTAGMAGEAFDTVSTTDASHEEDWV</sequence>
<keyword evidence="4" id="KW-0547">Nucleotide-binding</keyword>
<dbReference type="InterPro" id="IPR054696">
    <property type="entry name" value="GTP-eEF1A_C"/>
</dbReference>
<evidence type="ECO:0000256" key="1">
    <source>
        <dbReference type="ARBA" id="ARBA00012391"/>
    </source>
</evidence>
<keyword evidence="5" id="KW-0067">ATP-binding</keyword>
<dbReference type="Gene3D" id="2.40.30.10">
    <property type="entry name" value="Translation factors"/>
    <property type="match status" value="2"/>
</dbReference>
<dbReference type="GO" id="GO:0003924">
    <property type="term" value="F:GTPase activity"/>
    <property type="evidence" value="ECO:0007669"/>
    <property type="project" value="InterPro"/>
</dbReference>
<dbReference type="GO" id="GO:0004781">
    <property type="term" value="F:sulfate adenylyltransferase (ATP) activity"/>
    <property type="evidence" value="ECO:0007669"/>
    <property type="project" value="UniProtKB-EC"/>
</dbReference>
<dbReference type="InterPro" id="IPR009000">
    <property type="entry name" value="Transl_B-barrel_sf"/>
</dbReference>
<dbReference type="CDD" id="cd03695">
    <property type="entry name" value="CysN_NodQ_II"/>
    <property type="match status" value="1"/>
</dbReference>
<dbReference type="PROSITE" id="PS00301">
    <property type="entry name" value="G_TR_1"/>
    <property type="match status" value="1"/>
</dbReference>
<dbReference type="KEGG" id="ksk:KSE_19840"/>
<dbReference type="RefSeq" id="WP_014135125.1">
    <property type="nucleotide sequence ID" value="NC_016109.1"/>
</dbReference>
<accession>E4N9C6</accession>
<dbReference type="InterPro" id="IPR044139">
    <property type="entry name" value="CysN_NoDQ_III"/>
</dbReference>
<dbReference type="Proteomes" id="UP000007076">
    <property type="component" value="Chromosome"/>
</dbReference>
<dbReference type="InterPro" id="IPR027417">
    <property type="entry name" value="P-loop_NTPase"/>
</dbReference>
<dbReference type="InterPro" id="IPR041757">
    <property type="entry name" value="CysN_GTP-bd"/>
</dbReference>
<dbReference type="SUPFAM" id="SSF52540">
    <property type="entry name" value="P-loop containing nucleoside triphosphate hydrolases"/>
    <property type="match status" value="1"/>
</dbReference>
<name>E4N9C6_KITSK</name>
<evidence type="ECO:0000256" key="4">
    <source>
        <dbReference type="ARBA" id="ARBA00022741"/>
    </source>
</evidence>
<dbReference type="PRINTS" id="PR00315">
    <property type="entry name" value="ELONGATNFCT"/>
</dbReference>
<keyword evidence="9" id="KW-1185">Reference proteome</keyword>
<dbReference type="FunFam" id="3.40.50.300:FF:000119">
    <property type="entry name" value="Sulfate adenylyltransferase subunit 1"/>
    <property type="match status" value="1"/>
</dbReference>
<protein>
    <recommendedName>
        <fullName evidence="1">sulfate adenylyltransferase</fullName>
        <ecNumber evidence="1">2.7.7.4</ecNumber>
    </recommendedName>
</protein>
<dbReference type="SUPFAM" id="SSF50447">
    <property type="entry name" value="Translation proteins"/>
    <property type="match status" value="1"/>
</dbReference>
<dbReference type="InterPro" id="IPR050100">
    <property type="entry name" value="TRAFAC_GTPase_members"/>
</dbReference>
<dbReference type="GO" id="GO:0005524">
    <property type="term" value="F:ATP binding"/>
    <property type="evidence" value="ECO:0007669"/>
    <property type="project" value="UniProtKB-KW"/>
</dbReference>
<dbReference type="AlphaFoldDB" id="E4N9C6"/>
<dbReference type="STRING" id="452652.KSE_19840"/>
<dbReference type="EC" id="2.7.7.4" evidence="1"/>
<dbReference type="CDD" id="cd04166">
    <property type="entry name" value="CysN_ATPS"/>
    <property type="match status" value="1"/>
</dbReference>
<dbReference type="PROSITE" id="PS51722">
    <property type="entry name" value="G_TR_2"/>
    <property type="match status" value="1"/>
</dbReference>
<dbReference type="HOGENOM" id="CLU_007265_5_2_11"/>
<dbReference type="Pfam" id="PF22594">
    <property type="entry name" value="GTP-eEF1A_C"/>
    <property type="match status" value="1"/>
</dbReference>
<feature type="domain" description="Tr-type G" evidence="7">
    <location>
        <begin position="10"/>
        <end position="224"/>
    </location>
</feature>
<keyword evidence="3 8" id="KW-0548">Nucleotidyltransferase</keyword>
<evidence type="ECO:0000313" key="9">
    <source>
        <dbReference type="Proteomes" id="UP000007076"/>
    </source>
</evidence>
<dbReference type="NCBIfam" id="TIGR02034">
    <property type="entry name" value="CysN"/>
    <property type="match status" value="1"/>
</dbReference>
<dbReference type="PANTHER" id="PTHR23115">
    <property type="entry name" value="TRANSLATION FACTOR"/>
    <property type="match status" value="1"/>
</dbReference>
<keyword evidence="2 8" id="KW-0808">Transferase</keyword>
<evidence type="ECO:0000256" key="3">
    <source>
        <dbReference type="ARBA" id="ARBA00022695"/>
    </source>
</evidence>
<organism evidence="8 9">
    <name type="scientific">Kitasatospora setae (strain ATCC 33774 / DSM 43861 / JCM 3304 / KCC A-0304 / NBRC 14216 / KM-6054)</name>
    <name type="common">Streptomyces setae</name>
    <dbReference type="NCBI Taxonomy" id="452652"/>
    <lineage>
        <taxon>Bacteria</taxon>
        <taxon>Bacillati</taxon>
        <taxon>Actinomycetota</taxon>
        <taxon>Actinomycetes</taxon>
        <taxon>Kitasatosporales</taxon>
        <taxon>Streptomycetaceae</taxon>
        <taxon>Kitasatospora</taxon>
    </lineage>
</organism>
<dbReference type="InterPro" id="IPR044138">
    <property type="entry name" value="CysN_II"/>
</dbReference>
<evidence type="ECO:0000256" key="6">
    <source>
        <dbReference type="ARBA" id="ARBA00023134"/>
    </source>
</evidence>
<dbReference type="InterPro" id="IPR000795">
    <property type="entry name" value="T_Tr_GTP-bd_dom"/>
</dbReference>
<evidence type="ECO:0000256" key="2">
    <source>
        <dbReference type="ARBA" id="ARBA00022679"/>
    </source>
</evidence>
<dbReference type="Pfam" id="PF00009">
    <property type="entry name" value="GTP_EFTU"/>
    <property type="match status" value="1"/>
</dbReference>
<dbReference type="InterPro" id="IPR031157">
    <property type="entry name" value="G_TR_CS"/>
</dbReference>
<evidence type="ECO:0000313" key="8">
    <source>
        <dbReference type="EMBL" id="BAJ27807.1"/>
    </source>
</evidence>
<evidence type="ECO:0000256" key="5">
    <source>
        <dbReference type="ARBA" id="ARBA00022840"/>
    </source>
</evidence>
<keyword evidence="6" id="KW-0342">GTP-binding</keyword>
<dbReference type="SUPFAM" id="SSF50465">
    <property type="entry name" value="EF-Tu/eEF-1alpha/eIF2-gamma C-terminal domain"/>
    <property type="match status" value="1"/>
</dbReference>
<proteinExistence type="predicted"/>
<dbReference type="GO" id="GO:0005525">
    <property type="term" value="F:GTP binding"/>
    <property type="evidence" value="ECO:0007669"/>
    <property type="project" value="UniProtKB-KW"/>
</dbReference>
<reference evidence="8 9" key="1">
    <citation type="journal article" date="2010" name="DNA Res.">
        <title>Genome sequence of Kitasatospora setae NBRC 14216T: an evolutionary snapshot of the family Streptomycetaceae.</title>
        <authorList>
            <person name="Ichikawa N."/>
            <person name="Oguchi A."/>
            <person name="Ikeda H."/>
            <person name="Ishikawa J."/>
            <person name="Kitani S."/>
            <person name="Watanabe Y."/>
            <person name="Nakamura S."/>
            <person name="Katano Y."/>
            <person name="Kishi E."/>
            <person name="Sasagawa M."/>
            <person name="Ankai A."/>
            <person name="Fukui S."/>
            <person name="Hashimoto Y."/>
            <person name="Kamata S."/>
            <person name="Otoguro M."/>
            <person name="Tanikawa S."/>
            <person name="Nihira T."/>
            <person name="Horinouchi S."/>
            <person name="Ohnishi Y."/>
            <person name="Hayakawa M."/>
            <person name="Kuzuyama T."/>
            <person name="Arisawa A."/>
            <person name="Nomoto F."/>
            <person name="Miura H."/>
            <person name="Takahashi Y."/>
            <person name="Fujita N."/>
        </authorList>
    </citation>
    <scope>NUCLEOTIDE SEQUENCE [LARGE SCALE GENOMIC DNA]</scope>
    <source>
        <strain evidence="9">ATCC 33774 / DSM 43861 / JCM 3304 / KCC A-0304 / NBRC 14216 / KM-6054</strain>
    </source>
</reference>
<dbReference type="InterPro" id="IPR009001">
    <property type="entry name" value="Transl_elong_EF1A/Init_IF2_C"/>
</dbReference>
<dbReference type="InterPro" id="IPR011779">
    <property type="entry name" value="SO4_adenylTrfase_lsu"/>
</dbReference>
<dbReference type="PATRIC" id="fig|452652.3.peg.1991"/>
<dbReference type="EMBL" id="AP010968">
    <property type="protein sequence ID" value="BAJ27807.1"/>
    <property type="molecule type" value="Genomic_DNA"/>
</dbReference>